<keyword evidence="6" id="KW-1185">Reference proteome</keyword>
<organism evidence="5 6">
    <name type="scientific">Vanrija albida</name>
    <dbReference type="NCBI Taxonomy" id="181172"/>
    <lineage>
        <taxon>Eukaryota</taxon>
        <taxon>Fungi</taxon>
        <taxon>Dikarya</taxon>
        <taxon>Basidiomycota</taxon>
        <taxon>Agaricomycotina</taxon>
        <taxon>Tremellomycetes</taxon>
        <taxon>Trichosporonales</taxon>
        <taxon>Trichosporonaceae</taxon>
        <taxon>Vanrija</taxon>
    </lineage>
</organism>
<protein>
    <recommendedName>
        <fullName evidence="3">Carboxylic ester hydrolase</fullName>
        <ecNumber evidence="3">3.1.1.-</ecNumber>
    </recommendedName>
</protein>
<evidence type="ECO:0000256" key="1">
    <source>
        <dbReference type="ARBA" id="ARBA00005964"/>
    </source>
</evidence>
<dbReference type="SUPFAM" id="SSF53474">
    <property type="entry name" value="alpha/beta-Hydrolases"/>
    <property type="match status" value="1"/>
</dbReference>
<evidence type="ECO:0000256" key="3">
    <source>
        <dbReference type="RuleBase" id="RU361235"/>
    </source>
</evidence>
<comment type="similarity">
    <text evidence="1 3">Belongs to the type-B carboxylesterase/lipase family.</text>
</comment>
<dbReference type="RefSeq" id="XP_069212162.1">
    <property type="nucleotide sequence ID" value="XM_069351776.1"/>
</dbReference>
<feature type="chain" id="PRO_5044972807" description="Carboxylic ester hydrolase" evidence="3">
    <location>
        <begin position="20"/>
        <end position="579"/>
    </location>
</feature>
<keyword evidence="3" id="KW-0732">Signal</keyword>
<sequence length="579" mass="62039">MKASSILLLLAALAAGAAAQEAPEYPADWACEDKTPATTYLHIKTSDQCRKVKVTGWAQGGVETFQGIPFAKPLLGYDRFNRPEPAEYGAAIDATQPVKSCMQSGDADVDEDCLTLTVVAPKGAAGSKARLPVMVWIYGGGFVEGSQTYYSRAPLVPYAALSDQPVILVTINYRVGIWGFGYGKEIADAGAANLGHRDQILALQWVQRHIRRFGGCKKKVMVFGQSAGAISIANLLLDTRTKLFRGAIMQSGAASTAPIGPTGSTWQASYDALAKHANCSGEGSLDCLRCLDADDLLDAQEKMKSEFEYSLGFTFAPSIDGDIIPDSPAALLHAGKIAKIPFITGSTKDEGTAFIPQSKLLDTPGAASIALGLLYPAPPPKPIADGIFQRWPAVASEGAPFGTGEATFGLPVVFKQLAAAITDIAFNSRRRWLIRNANLAGNAKTWTYLFNATRPGAGPQLGSTHSDDIAYVLGDVWRKGTEGNYTAAQVELSTQLMDYWIAFAYFADPNNGCLPDWPAHAFPGNKNSLRIQPGALGVIQDDFREDKMDWMNDSVVSKELWQRDAAGAGVVAELRRMSA</sequence>
<dbReference type="InterPro" id="IPR050309">
    <property type="entry name" value="Type-B_Carboxylest/Lipase"/>
</dbReference>
<dbReference type="EC" id="3.1.1.-" evidence="3"/>
<dbReference type="Pfam" id="PF00135">
    <property type="entry name" value="COesterase"/>
    <property type="match status" value="2"/>
</dbReference>
<evidence type="ECO:0000256" key="2">
    <source>
        <dbReference type="ARBA" id="ARBA00022801"/>
    </source>
</evidence>
<evidence type="ECO:0000259" key="4">
    <source>
        <dbReference type="Pfam" id="PF00135"/>
    </source>
</evidence>
<dbReference type="EMBL" id="JBBXJM010000002">
    <property type="protein sequence ID" value="KAL1412218.1"/>
    <property type="molecule type" value="Genomic_DNA"/>
</dbReference>
<dbReference type="Gene3D" id="3.40.50.1820">
    <property type="entry name" value="alpha/beta hydrolase"/>
    <property type="match status" value="1"/>
</dbReference>
<dbReference type="Proteomes" id="UP001565368">
    <property type="component" value="Unassembled WGS sequence"/>
</dbReference>
<dbReference type="InterPro" id="IPR029058">
    <property type="entry name" value="AB_hydrolase_fold"/>
</dbReference>
<dbReference type="InterPro" id="IPR002018">
    <property type="entry name" value="CarbesteraseB"/>
</dbReference>
<dbReference type="InterPro" id="IPR019826">
    <property type="entry name" value="Carboxylesterase_B_AS"/>
</dbReference>
<feature type="signal peptide" evidence="3">
    <location>
        <begin position="1"/>
        <end position="19"/>
    </location>
</feature>
<proteinExistence type="inferred from homology"/>
<dbReference type="PROSITE" id="PS00122">
    <property type="entry name" value="CARBOXYLESTERASE_B_1"/>
    <property type="match status" value="1"/>
</dbReference>
<evidence type="ECO:0000313" key="6">
    <source>
        <dbReference type="Proteomes" id="UP001565368"/>
    </source>
</evidence>
<gene>
    <name evidence="5" type="ORF">Q8F55_003229</name>
</gene>
<accession>A0ABR3QCW5</accession>
<feature type="domain" description="Carboxylesterase type B" evidence="4">
    <location>
        <begin position="57"/>
        <end position="357"/>
    </location>
</feature>
<reference evidence="5 6" key="1">
    <citation type="submission" date="2023-08" db="EMBL/GenBank/DDBJ databases">
        <title>Annotated Genome Sequence of Vanrija albida AlHP1.</title>
        <authorList>
            <person name="Herzog R."/>
        </authorList>
    </citation>
    <scope>NUCLEOTIDE SEQUENCE [LARGE SCALE GENOMIC DNA]</scope>
    <source>
        <strain evidence="5 6">AlHP1</strain>
    </source>
</reference>
<name>A0ABR3QCW5_9TREE</name>
<keyword evidence="2 3" id="KW-0378">Hydrolase</keyword>
<dbReference type="PANTHER" id="PTHR11559">
    <property type="entry name" value="CARBOXYLESTERASE"/>
    <property type="match status" value="1"/>
</dbReference>
<feature type="domain" description="Carboxylesterase type B" evidence="4">
    <location>
        <begin position="415"/>
        <end position="533"/>
    </location>
</feature>
<comment type="caution">
    <text evidence="5">The sequence shown here is derived from an EMBL/GenBank/DDBJ whole genome shotgun (WGS) entry which is preliminary data.</text>
</comment>
<evidence type="ECO:0000313" key="5">
    <source>
        <dbReference type="EMBL" id="KAL1412218.1"/>
    </source>
</evidence>
<dbReference type="GeneID" id="95984272"/>